<gene>
    <name evidence="1" type="ORF">INS90_00905</name>
</gene>
<name>A0A7M1R179_9ACTO</name>
<sequence>MRLTYDSEADAAYIELPTTIGVGKSVRNIILDDLPLKGSLIIDVDKDGHLLGIEILGAASVLPPEVLHDADPL</sequence>
<dbReference type="RefSeq" id="WP_197553676.1">
    <property type="nucleotide sequence ID" value="NZ_CP063212.1"/>
</dbReference>
<evidence type="ECO:0000313" key="1">
    <source>
        <dbReference type="EMBL" id="QOR47903.1"/>
    </source>
</evidence>
<organism evidence="1 2">
    <name type="scientific">Trueperella pecoris</name>
    <dbReference type="NCBI Taxonomy" id="2733571"/>
    <lineage>
        <taxon>Bacteria</taxon>
        <taxon>Bacillati</taxon>
        <taxon>Actinomycetota</taxon>
        <taxon>Actinomycetes</taxon>
        <taxon>Actinomycetales</taxon>
        <taxon>Actinomycetaceae</taxon>
        <taxon>Trueperella</taxon>
    </lineage>
</organism>
<dbReference type="InterPro" id="IPR019270">
    <property type="entry name" value="DUF2283"/>
</dbReference>
<evidence type="ECO:0000313" key="2">
    <source>
        <dbReference type="Proteomes" id="UP000594961"/>
    </source>
</evidence>
<dbReference type="Proteomes" id="UP000594961">
    <property type="component" value="Chromosome"/>
</dbReference>
<dbReference type="EMBL" id="CP063212">
    <property type="protein sequence ID" value="QOR47903.1"/>
    <property type="molecule type" value="Genomic_DNA"/>
</dbReference>
<protein>
    <submittedName>
        <fullName evidence="1">DUF2283 domain-containing protein</fullName>
    </submittedName>
</protein>
<accession>A0A7M1R179</accession>
<proteinExistence type="predicted"/>
<dbReference type="AlphaFoldDB" id="A0A7M1R179"/>
<reference evidence="1 2" key="1">
    <citation type="submission" date="2020-10" db="EMBL/GenBank/DDBJ databases">
        <title>Trueperella pecoris sp. nov. isolated from bovine and porcine specimens.</title>
        <authorList>
            <person name="Schoenecker L."/>
            <person name="Schnydrig P."/>
            <person name="Brodard I."/>
            <person name="Thomann A."/>
            <person name="Hemphill A."/>
            <person name="Rodriguez-Campos S."/>
            <person name="Perreten V."/>
            <person name="Jores J."/>
            <person name="Kittl S."/>
        </authorList>
    </citation>
    <scope>NUCLEOTIDE SEQUENCE [LARGE SCALE GENOMIC DNA]</scope>
    <source>
        <strain evidence="1 2">19OD0592</strain>
    </source>
</reference>
<dbReference type="Pfam" id="PF10049">
    <property type="entry name" value="DUF2283"/>
    <property type="match status" value="1"/>
</dbReference>